<accession>A0A1G8D781</accession>
<dbReference type="Proteomes" id="UP000199643">
    <property type="component" value="Unassembled WGS sequence"/>
</dbReference>
<name>A0A1G8D781_9SPHI</name>
<protein>
    <submittedName>
        <fullName evidence="1">Uncharacterized protein</fullName>
    </submittedName>
</protein>
<keyword evidence="2" id="KW-1185">Reference proteome</keyword>
<evidence type="ECO:0000313" key="1">
    <source>
        <dbReference type="EMBL" id="SDH53384.1"/>
    </source>
</evidence>
<dbReference type="EMBL" id="FNCH01000028">
    <property type="protein sequence ID" value="SDH53384.1"/>
    <property type="molecule type" value="Genomic_DNA"/>
</dbReference>
<dbReference type="AlphaFoldDB" id="A0A1G8D781"/>
<sequence>MENNVLADKAKELSYSLSRVDRSVADNLMDIDNSFEGDAQNVLDFIIFMSKKINNNLFGYTKFTIKEYSEFTGISAPNLCAVHPDIASGRVKAPVYEGHKFESVLDYTLYRMLRTNILFSRVHDYREDGKIIKLENFPILKDIFLQSGTVLGTKKVYEVRLSDVIIEGFVKRYYTLDTTRLPAIGKGKGGHSRKKIYIWLNKVFHIYASQQGKVDIPLYSVDHLADIAGVRYMKETDKKGNPVEKEPKHKKEAVSNILKSIHKNINSDKKLLHFSFEYKFVSGNVENRYVEDYLIKFDFTSNMHPEIMQRMSVDHKLKLTLLKDLRNLFDSLYPQERLSRITAFEKETDAFQRWLNSTDADLHKKVEILKAVYFKANEWNKTKQLKDSEAMRMIHEGFLSIEPTMGAL</sequence>
<dbReference type="OrthoDB" id="920041at2"/>
<reference evidence="2" key="1">
    <citation type="submission" date="2016-10" db="EMBL/GenBank/DDBJ databases">
        <authorList>
            <person name="Varghese N."/>
            <person name="Submissions S."/>
        </authorList>
    </citation>
    <scope>NUCLEOTIDE SEQUENCE [LARGE SCALE GENOMIC DNA]</scope>
    <source>
        <strain evidence="2">DSM 17933</strain>
    </source>
</reference>
<proteinExistence type="predicted"/>
<evidence type="ECO:0000313" key="2">
    <source>
        <dbReference type="Proteomes" id="UP000199643"/>
    </source>
</evidence>
<gene>
    <name evidence="1" type="ORF">SAMN05421827_12827</name>
</gene>
<dbReference type="RefSeq" id="WP_090504124.1">
    <property type="nucleotide sequence ID" value="NZ_FNCH01000028.1"/>
</dbReference>
<organism evidence="1 2">
    <name type="scientific">Pedobacter terrae</name>
    <dbReference type="NCBI Taxonomy" id="405671"/>
    <lineage>
        <taxon>Bacteria</taxon>
        <taxon>Pseudomonadati</taxon>
        <taxon>Bacteroidota</taxon>
        <taxon>Sphingobacteriia</taxon>
        <taxon>Sphingobacteriales</taxon>
        <taxon>Sphingobacteriaceae</taxon>
        <taxon>Pedobacter</taxon>
    </lineage>
</organism>